<reference evidence="5 7" key="1">
    <citation type="submission" date="2019-09" db="EMBL/GenBank/DDBJ databases">
        <title>Genome sequence of Clostridium sp. EA1.</title>
        <authorList>
            <person name="Poehlein A."/>
            <person name="Bengelsdorf F.R."/>
            <person name="Daniel R."/>
        </authorList>
    </citation>
    <scope>NUCLEOTIDE SEQUENCE [LARGE SCALE GENOMIC DNA]</scope>
    <source>
        <strain evidence="5 7">EA1</strain>
    </source>
</reference>
<keyword evidence="3" id="KW-0963">Cytoplasm</keyword>
<dbReference type="OrthoDB" id="9794566at2"/>
<dbReference type="Proteomes" id="UP000515909">
    <property type="component" value="Chromosome"/>
</dbReference>
<dbReference type="EMBL" id="VWXL01000084">
    <property type="protein sequence ID" value="MVB12219.1"/>
    <property type="molecule type" value="Genomic_DNA"/>
</dbReference>
<dbReference type="SUPFAM" id="SSF55729">
    <property type="entry name" value="Acyl-CoA N-acyltransferases (Nat)"/>
    <property type="match status" value="1"/>
</dbReference>
<dbReference type="Pfam" id="PF00583">
    <property type="entry name" value="Acetyltransf_1"/>
    <property type="match status" value="1"/>
</dbReference>
<evidence type="ECO:0000256" key="1">
    <source>
        <dbReference type="ARBA" id="ARBA00022679"/>
    </source>
</evidence>
<evidence type="ECO:0000313" key="5">
    <source>
        <dbReference type="EMBL" id="MVB12219.1"/>
    </source>
</evidence>
<dbReference type="NCBIfam" id="TIGR01575">
    <property type="entry name" value="rimI"/>
    <property type="match status" value="1"/>
</dbReference>
<evidence type="ECO:0000313" key="6">
    <source>
        <dbReference type="EMBL" id="QNK39656.1"/>
    </source>
</evidence>
<dbReference type="InterPro" id="IPR006464">
    <property type="entry name" value="AcTrfase_RimI/Ard1"/>
</dbReference>
<dbReference type="Proteomes" id="UP000469440">
    <property type="component" value="Unassembled WGS sequence"/>
</dbReference>
<comment type="subcellular location">
    <subcellularLocation>
        <location evidence="3">Cytoplasm</location>
    </subcellularLocation>
</comment>
<feature type="domain" description="N-acetyltransferase" evidence="4">
    <location>
        <begin position="4"/>
        <end position="147"/>
    </location>
</feature>
<dbReference type="InterPro" id="IPR050832">
    <property type="entry name" value="Bact_Acetyltransf"/>
</dbReference>
<comment type="similarity">
    <text evidence="3">Belongs to the acetyltransferase family. RimI subfamily.</text>
</comment>
<dbReference type="GO" id="GO:0005737">
    <property type="term" value="C:cytoplasm"/>
    <property type="evidence" value="ECO:0007669"/>
    <property type="project" value="UniProtKB-SubCell"/>
</dbReference>
<comment type="function">
    <text evidence="3">Acetylates the N-terminal alanine of ribosomal protein bS18.</text>
</comment>
<keyword evidence="7" id="KW-1185">Reference proteome</keyword>
<name>A0A6N8I2P2_9FIRM</name>
<dbReference type="Gene3D" id="3.40.630.30">
    <property type="match status" value="1"/>
</dbReference>
<dbReference type="InterPro" id="IPR000182">
    <property type="entry name" value="GNAT_dom"/>
</dbReference>
<dbReference type="KEGG" id="cfem:HCR03_13050"/>
<comment type="catalytic activity">
    <reaction evidence="3">
        <text>N-terminal L-alanyl-[ribosomal protein bS18] + acetyl-CoA = N-terminal N(alpha)-acetyl-L-alanyl-[ribosomal protein bS18] + CoA + H(+)</text>
        <dbReference type="Rhea" id="RHEA:43756"/>
        <dbReference type="Rhea" id="RHEA-COMP:10676"/>
        <dbReference type="Rhea" id="RHEA-COMP:10677"/>
        <dbReference type="ChEBI" id="CHEBI:15378"/>
        <dbReference type="ChEBI" id="CHEBI:57287"/>
        <dbReference type="ChEBI" id="CHEBI:57288"/>
        <dbReference type="ChEBI" id="CHEBI:64718"/>
        <dbReference type="ChEBI" id="CHEBI:83683"/>
        <dbReference type="EC" id="2.3.1.266"/>
    </reaction>
</comment>
<organism evidence="5 7">
    <name type="scientific">Caproicibacter fermentans</name>
    <dbReference type="NCBI Taxonomy" id="2576756"/>
    <lineage>
        <taxon>Bacteria</taxon>
        <taxon>Bacillati</taxon>
        <taxon>Bacillota</taxon>
        <taxon>Clostridia</taxon>
        <taxon>Eubacteriales</taxon>
        <taxon>Acutalibacteraceae</taxon>
        <taxon>Caproicibacter</taxon>
    </lineage>
</organism>
<evidence type="ECO:0000259" key="4">
    <source>
        <dbReference type="PROSITE" id="PS51186"/>
    </source>
</evidence>
<dbReference type="RefSeq" id="WP_066646748.1">
    <property type="nucleotide sequence ID" value="NZ_CP060286.1"/>
</dbReference>
<proteinExistence type="inferred from homology"/>
<evidence type="ECO:0000256" key="2">
    <source>
        <dbReference type="ARBA" id="ARBA00023315"/>
    </source>
</evidence>
<sequence>MDGLKLIPMAPRHLDRLAELERLCFAEPWTREGLAAELSSDTAVFLAAESGGEIAGYAGMHCVRGECYVDNIAVFPAFRRQGVGRALTRGLIGRARERNAEFFSLEVRPSNTAAVALYQSLGLRPAGRRKNFYRNPAEDALILTLHF</sequence>
<gene>
    <name evidence="5" type="primary">rimI</name>
    <name evidence="5" type="ORF">CAFE_29510</name>
    <name evidence="6" type="ORF">HCR03_13050</name>
</gene>
<dbReference type="InterPro" id="IPR016181">
    <property type="entry name" value="Acyl_CoA_acyltransferase"/>
</dbReference>
<dbReference type="EMBL" id="CP060286">
    <property type="protein sequence ID" value="QNK39656.1"/>
    <property type="molecule type" value="Genomic_DNA"/>
</dbReference>
<accession>A0A7G8T7R5</accession>
<dbReference type="EC" id="2.3.1.266" evidence="3"/>
<evidence type="ECO:0000313" key="7">
    <source>
        <dbReference type="Proteomes" id="UP000469440"/>
    </source>
</evidence>
<dbReference type="GO" id="GO:0008999">
    <property type="term" value="F:protein-N-terminal-alanine acetyltransferase activity"/>
    <property type="evidence" value="ECO:0007669"/>
    <property type="project" value="UniProtKB-EC"/>
</dbReference>
<evidence type="ECO:0000256" key="3">
    <source>
        <dbReference type="RuleBase" id="RU363094"/>
    </source>
</evidence>
<dbReference type="GO" id="GO:0005840">
    <property type="term" value="C:ribosome"/>
    <property type="evidence" value="ECO:0007669"/>
    <property type="project" value="UniProtKB-KW"/>
</dbReference>
<keyword evidence="2 5" id="KW-0012">Acyltransferase</keyword>
<accession>A0A6N8I2P2</accession>
<dbReference type="PANTHER" id="PTHR43877">
    <property type="entry name" value="AMINOALKYLPHOSPHONATE N-ACETYLTRANSFERASE-RELATED-RELATED"/>
    <property type="match status" value="1"/>
</dbReference>
<keyword evidence="1 5" id="KW-0808">Transferase</keyword>
<dbReference type="CDD" id="cd04301">
    <property type="entry name" value="NAT_SF"/>
    <property type="match status" value="1"/>
</dbReference>
<dbReference type="PROSITE" id="PS51186">
    <property type="entry name" value="GNAT"/>
    <property type="match status" value="1"/>
</dbReference>
<evidence type="ECO:0000313" key="8">
    <source>
        <dbReference type="Proteomes" id="UP000515909"/>
    </source>
</evidence>
<keyword evidence="6" id="KW-0689">Ribosomal protein</keyword>
<dbReference type="AlphaFoldDB" id="A0A6N8I2P2"/>
<protein>
    <recommendedName>
        <fullName evidence="3">[Ribosomal protein bS18]-alanine N-acetyltransferase</fullName>
        <ecNumber evidence="3">2.3.1.266</ecNumber>
    </recommendedName>
</protein>
<keyword evidence="6" id="KW-0687">Ribonucleoprotein</keyword>
<reference evidence="6 8" key="2">
    <citation type="submission" date="2020-08" db="EMBL/GenBank/DDBJ databases">
        <title>The isolate Caproiciproducens sp. 7D4C2 produces n-caproate at mildly acidic conditions from hexoses: genome and rBOX comparison with related strains and chain-elongating bacteria.</title>
        <authorList>
            <person name="Esquivel-Elizondo S."/>
            <person name="Bagci C."/>
            <person name="Temovska M."/>
            <person name="Jeon B.S."/>
            <person name="Bessarab I."/>
            <person name="Williams R.B.H."/>
            <person name="Huson D.H."/>
            <person name="Angenent L.T."/>
        </authorList>
    </citation>
    <scope>NUCLEOTIDE SEQUENCE [LARGE SCALE GENOMIC DNA]</scope>
    <source>
        <strain evidence="6 8">7D4C2</strain>
    </source>
</reference>